<dbReference type="PANTHER" id="PTHR34703:SF1">
    <property type="entry name" value="ANTIPORTER SUBUNIT MNHG2-RELATED"/>
    <property type="match status" value="1"/>
</dbReference>
<reference evidence="4" key="1">
    <citation type="submission" date="2016-10" db="EMBL/GenBank/DDBJ databases">
        <authorList>
            <person name="Varghese N."/>
            <person name="Submissions S."/>
        </authorList>
    </citation>
    <scope>NUCLEOTIDE SEQUENCE [LARGE SCALE GENOMIC DNA]</scope>
    <source>
        <strain evidence="4">CGMCC 1.7655</strain>
    </source>
</reference>
<protein>
    <submittedName>
        <fullName evidence="3">Multicomponent K+:H+ antiporter subunit G</fullName>
    </submittedName>
</protein>
<gene>
    <name evidence="3" type="ORF">SAMN04487971_101281</name>
</gene>
<feature type="transmembrane region" description="Helical" evidence="2">
    <location>
        <begin position="67"/>
        <end position="88"/>
    </location>
</feature>
<dbReference type="GO" id="GO:0015385">
    <property type="term" value="F:sodium:proton antiporter activity"/>
    <property type="evidence" value="ECO:0007669"/>
    <property type="project" value="TreeGrafter"/>
</dbReference>
<dbReference type="RefSeq" id="WP_090751879.1">
    <property type="nucleotide sequence ID" value="NZ_FNGE01000001.1"/>
</dbReference>
<feature type="transmembrane region" description="Helical" evidence="2">
    <location>
        <begin position="6"/>
        <end position="28"/>
    </location>
</feature>
<dbReference type="Pfam" id="PF03334">
    <property type="entry name" value="PhaG_MnhG_YufB"/>
    <property type="match status" value="1"/>
</dbReference>
<keyword evidence="2" id="KW-1133">Transmembrane helix</keyword>
<keyword evidence="4" id="KW-1185">Reference proteome</keyword>
<dbReference type="PANTHER" id="PTHR34703">
    <property type="entry name" value="ANTIPORTER SUBUNIT MNHG2-RELATED"/>
    <property type="match status" value="1"/>
</dbReference>
<accession>A0A1G9CMZ4</accession>
<proteinExistence type="predicted"/>
<evidence type="ECO:0000256" key="2">
    <source>
        <dbReference type="SAM" id="Phobius"/>
    </source>
</evidence>
<evidence type="ECO:0000256" key="1">
    <source>
        <dbReference type="SAM" id="MobiDB-lite"/>
    </source>
</evidence>
<dbReference type="NCBIfam" id="TIGR01300">
    <property type="entry name" value="CPA3_mnhG_phaG"/>
    <property type="match status" value="1"/>
</dbReference>
<name>A0A1G9CMZ4_9RHOB</name>
<dbReference type="NCBIfam" id="NF009316">
    <property type="entry name" value="PRK12674.1-5"/>
    <property type="match status" value="1"/>
</dbReference>
<dbReference type="OrthoDB" id="4427992at2"/>
<evidence type="ECO:0000313" key="4">
    <source>
        <dbReference type="Proteomes" id="UP000199555"/>
    </source>
</evidence>
<evidence type="ECO:0000313" key="3">
    <source>
        <dbReference type="EMBL" id="SDK53050.1"/>
    </source>
</evidence>
<sequence>MMALADILIAALLVAGGVFGLVGAWGLVRLPDMMTRLHGPTKAATLGVGSVLIASMAFFWVHHDHLSWHELLIGLFLFLTAPITGLYIGKAHMHLSWKPEELPQPPSGAEWATWGKGAETSPIVTVPDDAPGRE</sequence>
<keyword evidence="2" id="KW-0472">Membrane</keyword>
<dbReference type="STRING" id="525640.SAMN04487971_101281"/>
<organism evidence="3 4">
    <name type="scientific">Paracoccus chinensis</name>
    <dbReference type="NCBI Taxonomy" id="525640"/>
    <lineage>
        <taxon>Bacteria</taxon>
        <taxon>Pseudomonadati</taxon>
        <taxon>Pseudomonadota</taxon>
        <taxon>Alphaproteobacteria</taxon>
        <taxon>Rhodobacterales</taxon>
        <taxon>Paracoccaceae</taxon>
        <taxon>Paracoccus</taxon>
    </lineage>
</organism>
<dbReference type="EMBL" id="FNGE01000001">
    <property type="protein sequence ID" value="SDK53050.1"/>
    <property type="molecule type" value="Genomic_DNA"/>
</dbReference>
<feature type="transmembrane region" description="Helical" evidence="2">
    <location>
        <begin position="40"/>
        <end position="61"/>
    </location>
</feature>
<dbReference type="InterPro" id="IPR005133">
    <property type="entry name" value="PhaG_MnhG_YufB"/>
</dbReference>
<feature type="region of interest" description="Disordered" evidence="1">
    <location>
        <begin position="99"/>
        <end position="134"/>
    </location>
</feature>
<dbReference type="AlphaFoldDB" id="A0A1G9CMZ4"/>
<dbReference type="Proteomes" id="UP000199555">
    <property type="component" value="Unassembled WGS sequence"/>
</dbReference>
<keyword evidence="2" id="KW-0812">Transmembrane</keyword>